<evidence type="ECO:0000256" key="4">
    <source>
        <dbReference type="ARBA" id="ARBA00023219"/>
    </source>
</evidence>
<dbReference type="Proteomes" id="UP000302244">
    <property type="component" value="Segment"/>
</dbReference>
<gene>
    <name evidence="5" type="ORF">B83_gp05</name>
</gene>
<dbReference type="NCBIfam" id="TIGR01540">
    <property type="entry name" value="portal_PBSX"/>
    <property type="match status" value="1"/>
</dbReference>
<evidence type="ECO:0000256" key="3">
    <source>
        <dbReference type="ARBA" id="ARBA00023009"/>
    </source>
</evidence>
<reference evidence="5 6" key="1">
    <citation type="submission" date="2019-04" db="EMBL/GenBank/DDBJ databases">
        <title>Bacillus phage vB_BtS_B83 previously designated as a plasmid may represent new Siphoviridae genus.</title>
        <authorList>
            <person name="Piligrimova E."/>
            <person name="Kazantseva O."/>
            <person name="Zagorodny V."/>
            <person name="Shadrin A."/>
        </authorList>
    </citation>
    <scope>NUCLEOTIDE SEQUENCE [LARGE SCALE GENOMIC DNA]</scope>
</reference>
<name>A0A4P8MVF4_9CAUD</name>
<keyword evidence="3" id="KW-1162">Viral penetration into host cytoplasm</keyword>
<keyword evidence="3" id="KW-1171">Viral genome ejection through host cell envelope</keyword>
<organism evidence="5 6">
    <name type="scientific">Bacillus phage vB_BtS_B83</name>
    <dbReference type="NCBI Taxonomy" id="2565501"/>
    <lineage>
        <taxon>Viruses</taxon>
        <taxon>Duplodnaviria</taxon>
        <taxon>Heunggongvirae</taxon>
        <taxon>Uroviricota</taxon>
        <taxon>Caudoviricetes</taxon>
        <taxon>Skryabinvirinae</taxon>
        <taxon>Pushchinovirus</taxon>
        <taxon>Pushchinovirus B83</taxon>
    </lineage>
</organism>
<keyword evidence="3" id="KW-1160">Virus entry into host cell</keyword>
<dbReference type="InterPro" id="IPR006944">
    <property type="entry name" value="Phage/GTA_portal"/>
</dbReference>
<dbReference type="EMBL" id="MK759918">
    <property type="protein sequence ID" value="QCQ57783.1"/>
    <property type="molecule type" value="Genomic_DNA"/>
</dbReference>
<evidence type="ECO:0000256" key="2">
    <source>
        <dbReference type="ARBA" id="ARBA00022950"/>
    </source>
</evidence>
<keyword evidence="2" id="KW-1188">Viral release from host cell</keyword>
<keyword evidence="2" id="KW-0118">Viral capsid assembly</keyword>
<accession>A0A4P8MVF4</accession>
<sequence>MSNKMKVQVVKAEGATATTKQIYKDPFDGMYQADGIIQPPFNLKELKEIAEYSSILQQCIDAYTTNIACFGLAPQYAIDYRAAKPEIQKKADIEWERLRFFLKYLSFDEIPETLVKWALEDREKTGNGYLEVLRDGKGEPCSIDYMDCEDVRVTTFTDPVEVKYAVMVDNKPVVANVPKMFRRFVQIRGTKKVFFKEYGDPRFMNSTNGEFTDKHNGEDEANEVIHFKIGPGAYGKPRYLGHILSLYGARKAEELNFYYFKQGRHVPAAIVVENGQLTEQSFTQVQEYMKDIQGVGNAHKFLLLEAEGLDQKNIQGEEDVTPVKVQIKSLAEMLQQDALFLEYDIKTRDKLRSAFRLPPLYTGESQDYNKATAETAKQVTEEQVFMPQRNVVAGKLTTAFCQSLELHYVSIGLKGPRASDPTEKARAIAPIIAGGGVVPNDLRDLAGEILGKELEPLLYEGADDKPFQLITRTNKTAAPTQVPIEKSMNKEILDVLKNLQDYIEEKGI</sequence>
<evidence type="ECO:0000313" key="5">
    <source>
        <dbReference type="EMBL" id="QCQ57783.1"/>
    </source>
</evidence>
<dbReference type="InterPro" id="IPR016753">
    <property type="entry name" value="PBSX_Firmicutes"/>
</dbReference>
<dbReference type="PIRSF" id="PIRSF019260">
    <property type="entry name" value="PBSX_XkdE_prd"/>
    <property type="match status" value="1"/>
</dbReference>
<protein>
    <submittedName>
        <fullName evidence="5">Portal protein</fullName>
    </submittedName>
</protein>
<evidence type="ECO:0000313" key="6">
    <source>
        <dbReference type="Proteomes" id="UP000302244"/>
    </source>
</evidence>
<dbReference type="InterPro" id="IPR006430">
    <property type="entry name" value="Phage_portal_PBSX"/>
</dbReference>
<proteinExistence type="inferred from homology"/>
<comment type="similarity">
    <text evidence="1">Belongs to the phage portal family. PBSX subfamily.</text>
</comment>
<dbReference type="Pfam" id="PF04860">
    <property type="entry name" value="Phage_portal"/>
    <property type="match status" value="1"/>
</dbReference>
<evidence type="ECO:0000256" key="1">
    <source>
        <dbReference type="ARBA" id="ARBA00006799"/>
    </source>
</evidence>
<keyword evidence="6" id="KW-1185">Reference proteome</keyword>
<keyword evidence="4" id="KW-0231">Viral genome packaging</keyword>